<sequence length="56" mass="6342">MIQINGKDVSQIRVGNKIVTAVYIGAKLVWQSIRSCFGSGFWINTSPWKNDEGWKN</sequence>
<evidence type="ECO:0000313" key="1">
    <source>
        <dbReference type="EMBL" id="RLT81855.1"/>
    </source>
</evidence>
<dbReference type="EMBL" id="RAZM01000001">
    <property type="protein sequence ID" value="RLT81855.1"/>
    <property type="molecule type" value="Genomic_DNA"/>
</dbReference>
<comment type="caution">
    <text evidence="1">The sequence shown here is derived from an EMBL/GenBank/DDBJ whole genome shotgun (WGS) entry which is preliminary data.</text>
</comment>
<protein>
    <submittedName>
        <fullName evidence="1">MFS transporter</fullName>
    </submittedName>
</protein>
<evidence type="ECO:0000313" key="2">
    <source>
        <dbReference type="Proteomes" id="UP000267159"/>
    </source>
</evidence>
<proteinExistence type="predicted"/>
<name>A0A3L7Z8Z7_9BACE</name>
<accession>A0A3L7Z8Z7</accession>
<organism evidence="1 2">
    <name type="scientific">Bacteroides acidifaciens</name>
    <dbReference type="NCBI Taxonomy" id="85831"/>
    <lineage>
        <taxon>Bacteria</taxon>
        <taxon>Pseudomonadati</taxon>
        <taxon>Bacteroidota</taxon>
        <taxon>Bacteroidia</taxon>
        <taxon>Bacteroidales</taxon>
        <taxon>Bacteroidaceae</taxon>
        <taxon>Bacteroides</taxon>
    </lineage>
</organism>
<reference evidence="1 2" key="1">
    <citation type="submission" date="2018-09" db="EMBL/GenBank/DDBJ databases">
        <title>Murine metabolic-syndrome-specific gut microbial biobank.</title>
        <authorList>
            <person name="Liu C."/>
        </authorList>
    </citation>
    <scope>NUCLEOTIDE SEQUENCE [LARGE SCALE GENOMIC DNA]</scope>
    <source>
        <strain evidence="1 2">0.1X-D8-26</strain>
    </source>
</reference>
<dbReference type="AlphaFoldDB" id="A0A3L7Z8Z7"/>
<gene>
    <name evidence="1" type="ORF">D7Y07_00350</name>
</gene>
<dbReference type="Proteomes" id="UP000267159">
    <property type="component" value="Unassembled WGS sequence"/>
</dbReference>